<dbReference type="AlphaFoldDB" id="A0A4Z2FZS6"/>
<name>A0A4Z2FZS6_9TELE</name>
<keyword evidence="2" id="KW-1185">Reference proteome</keyword>
<sequence>MNLTSGRVLAVMRVVLSSTGKKKMRKVSSQPFRGCWTSTVMISPLLKGSMVGLDPPGWWATRALVVLPAGGRERLPWGDGAGETTHETLH</sequence>
<dbReference type="Proteomes" id="UP000314294">
    <property type="component" value="Unassembled WGS sequence"/>
</dbReference>
<organism evidence="1 2">
    <name type="scientific">Liparis tanakae</name>
    <name type="common">Tanaka's snailfish</name>
    <dbReference type="NCBI Taxonomy" id="230148"/>
    <lineage>
        <taxon>Eukaryota</taxon>
        <taxon>Metazoa</taxon>
        <taxon>Chordata</taxon>
        <taxon>Craniata</taxon>
        <taxon>Vertebrata</taxon>
        <taxon>Euteleostomi</taxon>
        <taxon>Actinopterygii</taxon>
        <taxon>Neopterygii</taxon>
        <taxon>Teleostei</taxon>
        <taxon>Neoteleostei</taxon>
        <taxon>Acanthomorphata</taxon>
        <taxon>Eupercaria</taxon>
        <taxon>Perciformes</taxon>
        <taxon>Cottioidei</taxon>
        <taxon>Cottales</taxon>
        <taxon>Liparidae</taxon>
        <taxon>Liparis</taxon>
    </lineage>
</organism>
<comment type="caution">
    <text evidence="1">The sequence shown here is derived from an EMBL/GenBank/DDBJ whole genome shotgun (WGS) entry which is preliminary data.</text>
</comment>
<evidence type="ECO:0000313" key="2">
    <source>
        <dbReference type="Proteomes" id="UP000314294"/>
    </source>
</evidence>
<reference evidence="1 2" key="1">
    <citation type="submission" date="2019-03" db="EMBL/GenBank/DDBJ databases">
        <title>First draft genome of Liparis tanakae, snailfish: a comprehensive survey of snailfish specific genes.</title>
        <authorList>
            <person name="Kim W."/>
            <person name="Song I."/>
            <person name="Jeong J.-H."/>
            <person name="Kim D."/>
            <person name="Kim S."/>
            <person name="Ryu S."/>
            <person name="Song J.Y."/>
            <person name="Lee S.K."/>
        </authorList>
    </citation>
    <scope>NUCLEOTIDE SEQUENCE [LARGE SCALE GENOMIC DNA]</scope>
    <source>
        <tissue evidence="1">Muscle</tissue>
    </source>
</reference>
<accession>A0A4Z2FZS6</accession>
<proteinExistence type="predicted"/>
<evidence type="ECO:0000313" key="1">
    <source>
        <dbReference type="EMBL" id="TNN46826.1"/>
    </source>
</evidence>
<gene>
    <name evidence="1" type="ORF">EYF80_042976</name>
</gene>
<dbReference type="EMBL" id="SRLO01000772">
    <property type="protein sequence ID" value="TNN46826.1"/>
    <property type="molecule type" value="Genomic_DNA"/>
</dbReference>
<protein>
    <submittedName>
        <fullName evidence="1">Uncharacterized protein</fullName>
    </submittedName>
</protein>